<feature type="domain" description="Histidine kinase" evidence="10">
    <location>
        <begin position="300"/>
        <end position="524"/>
    </location>
</feature>
<dbReference type="InterPro" id="IPR036890">
    <property type="entry name" value="HATPase_C_sf"/>
</dbReference>
<dbReference type="Gene3D" id="3.30.450.20">
    <property type="entry name" value="PAS domain"/>
    <property type="match status" value="1"/>
</dbReference>
<dbReference type="EC" id="2.7.13.3" evidence="2"/>
<dbReference type="SUPFAM" id="SSF52172">
    <property type="entry name" value="CheY-like"/>
    <property type="match status" value="2"/>
</dbReference>
<keyword evidence="3 9" id="KW-0597">Phosphoprotein</keyword>
<evidence type="ECO:0000256" key="9">
    <source>
        <dbReference type="PROSITE-ProRule" id="PRU00169"/>
    </source>
</evidence>
<dbReference type="InterPro" id="IPR013767">
    <property type="entry name" value="PAS_fold"/>
</dbReference>
<dbReference type="SUPFAM" id="SSF55785">
    <property type="entry name" value="PYP-like sensor domain (PAS domain)"/>
    <property type="match status" value="1"/>
</dbReference>
<dbReference type="PRINTS" id="PR00344">
    <property type="entry name" value="BCTRLSENSOR"/>
</dbReference>
<dbReference type="InterPro" id="IPR036097">
    <property type="entry name" value="HisK_dim/P_sf"/>
</dbReference>
<dbReference type="CDD" id="cd00130">
    <property type="entry name" value="PAS"/>
    <property type="match status" value="1"/>
</dbReference>
<gene>
    <name evidence="13" type="ORF">SAMN02745220_01266</name>
</gene>
<dbReference type="RefSeq" id="WP_073612599.1">
    <property type="nucleotide sequence ID" value="NZ_FRFE01000004.1"/>
</dbReference>
<evidence type="ECO:0000256" key="1">
    <source>
        <dbReference type="ARBA" id="ARBA00000085"/>
    </source>
</evidence>
<dbReference type="NCBIfam" id="TIGR00229">
    <property type="entry name" value="sensory_box"/>
    <property type="match status" value="1"/>
</dbReference>
<dbReference type="Pfam" id="PF00072">
    <property type="entry name" value="Response_reg"/>
    <property type="match status" value="1"/>
</dbReference>
<keyword evidence="8" id="KW-0902">Two-component regulatory system</keyword>
<dbReference type="PANTHER" id="PTHR43065">
    <property type="entry name" value="SENSOR HISTIDINE KINASE"/>
    <property type="match status" value="1"/>
</dbReference>
<dbReference type="EMBL" id="FRFE01000004">
    <property type="protein sequence ID" value="SHO45933.1"/>
    <property type="molecule type" value="Genomic_DNA"/>
</dbReference>
<comment type="catalytic activity">
    <reaction evidence="1">
        <text>ATP + protein L-histidine = ADP + protein N-phospho-L-histidine.</text>
        <dbReference type="EC" id="2.7.13.3"/>
    </reaction>
</comment>
<evidence type="ECO:0000259" key="11">
    <source>
        <dbReference type="PROSITE" id="PS50110"/>
    </source>
</evidence>
<evidence type="ECO:0000259" key="10">
    <source>
        <dbReference type="PROSITE" id="PS50109"/>
    </source>
</evidence>
<dbReference type="InterPro" id="IPR003594">
    <property type="entry name" value="HATPase_dom"/>
</dbReference>
<reference evidence="13 14" key="1">
    <citation type="submission" date="2016-12" db="EMBL/GenBank/DDBJ databases">
        <authorList>
            <person name="Song W.-J."/>
            <person name="Kurnit D.M."/>
        </authorList>
    </citation>
    <scope>NUCLEOTIDE SEQUENCE [LARGE SCALE GENOMIC DNA]</scope>
    <source>
        <strain evidence="13 14">DSM 18488</strain>
    </source>
</reference>
<evidence type="ECO:0000256" key="5">
    <source>
        <dbReference type="ARBA" id="ARBA00022741"/>
    </source>
</evidence>
<dbReference type="Gene3D" id="1.10.287.130">
    <property type="match status" value="1"/>
</dbReference>
<dbReference type="PROSITE" id="PS50112">
    <property type="entry name" value="PAS"/>
    <property type="match status" value="1"/>
</dbReference>
<protein>
    <recommendedName>
        <fullName evidence="2">histidine kinase</fullName>
        <ecNumber evidence="2">2.7.13.3</ecNumber>
    </recommendedName>
</protein>
<feature type="domain" description="PAS" evidence="12">
    <location>
        <begin position="156"/>
        <end position="226"/>
    </location>
</feature>
<dbReference type="SMART" id="SM00387">
    <property type="entry name" value="HATPase_c"/>
    <property type="match status" value="1"/>
</dbReference>
<dbReference type="InterPro" id="IPR004358">
    <property type="entry name" value="Sig_transdc_His_kin-like_C"/>
</dbReference>
<feature type="modified residue" description="4-aspartylphosphate" evidence="9">
    <location>
        <position position="53"/>
    </location>
</feature>
<name>A0A1M7Y2E3_9BACT</name>
<dbReference type="InterPro" id="IPR000014">
    <property type="entry name" value="PAS"/>
</dbReference>
<dbReference type="InterPro" id="IPR035965">
    <property type="entry name" value="PAS-like_dom_sf"/>
</dbReference>
<organism evidence="13 14">
    <name type="scientific">Desulfopila aestuarii DSM 18488</name>
    <dbReference type="NCBI Taxonomy" id="1121416"/>
    <lineage>
        <taxon>Bacteria</taxon>
        <taxon>Pseudomonadati</taxon>
        <taxon>Thermodesulfobacteriota</taxon>
        <taxon>Desulfobulbia</taxon>
        <taxon>Desulfobulbales</taxon>
        <taxon>Desulfocapsaceae</taxon>
        <taxon>Desulfopila</taxon>
    </lineage>
</organism>
<feature type="domain" description="Response regulatory" evidence="11">
    <location>
        <begin position="4"/>
        <end position="120"/>
    </location>
</feature>
<dbReference type="Pfam" id="PF02518">
    <property type="entry name" value="HATPase_c"/>
    <property type="match status" value="1"/>
</dbReference>
<dbReference type="SMART" id="SM00448">
    <property type="entry name" value="REC"/>
    <property type="match status" value="2"/>
</dbReference>
<sequence length="664" mass="73421">MAVKALVVDNNPVLVRAISAFLEQEGCEVRTAPNGLEALNLLKIYTPDILFTDLVMPLIGGEQLCKIIRSSPALQRIFLVVVSGIVLEDFENIFAEKYYDLCIAKGSLKELRAHVQDALVRLAERQIDSEGQPQKGITRIPDGLKVSSVAVELLSDKRHLRRILENLEEGIVELDSSGVVISLNAAALRILEVQEERLIGSSFHELDWGDHQKEIREWLGSQLPDAVGLPMDIHEDRPIRIGDRAVTASFVPVREPGASFGLCILRDITRQYLAEEHERELNEAIKLVTKMEAMTCMAGGIAHDFNNLLTVICGNLDMLTHIEKKVMDGDRKSLLEHARSAAYMAVDLTRKISNSSPFGIVSRQRLVLDEIIENTVRRFEREKGGSVELEFDTNRSIVNINPDQISAALANILQNGLEADGQNPLKVTLKNVDYAAPVILSGQYVPAGRYVCIAVHDSGCGIAAENLLKIFDPYFSSKVRGSSKGMGLGLTVVYATLRNHGGYVVVDSELLKGTTVSCYLPRYEKDERHGQNWADKNRNVGVMLIENDPQMQEVGRIMLVHLGYPVTIANNLQEGVEKLAEATDSKESVVRIVLIDPSQQRNDDHHVICKELKGSRSDLKIIVTSSGVLDAAMSDFASFGYSNALPKPYSMDSLRHILASVLED</sequence>
<dbReference type="InterPro" id="IPR001789">
    <property type="entry name" value="Sig_transdc_resp-reg_receiver"/>
</dbReference>
<evidence type="ECO:0000256" key="3">
    <source>
        <dbReference type="ARBA" id="ARBA00022553"/>
    </source>
</evidence>
<dbReference type="PANTHER" id="PTHR43065:SF42">
    <property type="entry name" value="TWO-COMPONENT SENSOR PPRA"/>
    <property type="match status" value="1"/>
</dbReference>
<feature type="domain" description="Response regulatory" evidence="11">
    <location>
        <begin position="541"/>
        <end position="662"/>
    </location>
</feature>
<dbReference type="Proteomes" id="UP000184603">
    <property type="component" value="Unassembled WGS sequence"/>
</dbReference>
<dbReference type="OrthoDB" id="9761600at2"/>
<dbReference type="Pfam" id="PF00989">
    <property type="entry name" value="PAS"/>
    <property type="match status" value="1"/>
</dbReference>
<dbReference type="Gene3D" id="3.30.565.10">
    <property type="entry name" value="Histidine kinase-like ATPase, C-terminal domain"/>
    <property type="match status" value="1"/>
</dbReference>
<proteinExistence type="predicted"/>
<accession>A0A1M7Y2E3</accession>
<keyword evidence="7" id="KW-0067">ATP-binding</keyword>
<dbReference type="PROSITE" id="PS50109">
    <property type="entry name" value="HIS_KIN"/>
    <property type="match status" value="1"/>
</dbReference>
<dbReference type="InterPro" id="IPR011006">
    <property type="entry name" value="CheY-like_superfamily"/>
</dbReference>
<dbReference type="Gene3D" id="3.40.50.2300">
    <property type="match status" value="2"/>
</dbReference>
<evidence type="ECO:0000313" key="13">
    <source>
        <dbReference type="EMBL" id="SHO45933.1"/>
    </source>
</evidence>
<dbReference type="InterPro" id="IPR005467">
    <property type="entry name" value="His_kinase_dom"/>
</dbReference>
<keyword evidence="5" id="KW-0547">Nucleotide-binding</keyword>
<evidence type="ECO:0000256" key="7">
    <source>
        <dbReference type="ARBA" id="ARBA00022840"/>
    </source>
</evidence>
<evidence type="ECO:0000256" key="4">
    <source>
        <dbReference type="ARBA" id="ARBA00022679"/>
    </source>
</evidence>
<feature type="modified residue" description="4-aspartylphosphate" evidence="9">
    <location>
        <position position="596"/>
    </location>
</feature>
<evidence type="ECO:0000256" key="8">
    <source>
        <dbReference type="ARBA" id="ARBA00023012"/>
    </source>
</evidence>
<evidence type="ECO:0000256" key="2">
    <source>
        <dbReference type="ARBA" id="ARBA00012438"/>
    </source>
</evidence>
<dbReference type="STRING" id="1121416.SAMN02745220_01266"/>
<evidence type="ECO:0000313" key="14">
    <source>
        <dbReference type="Proteomes" id="UP000184603"/>
    </source>
</evidence>
<evidence type="ECO:0000256" key="6">
    <source>
        <dbReference type="ARBA" id="ARBA00022777"/>
    </source>
</evidence>
<dbReference type="SMART" id="SM00091">
    <property type="entry name" value="PAS"/>
    <property type="match status" value="1"/>
</dbReference>
<keyword evidence="6" id="KW-0418">Kinase</keyword>
<dbReference type="SUPFAM" id="SSF55874">
    <property type="entry name" value="ATPase domain of HSP90 chaperone/DNA topoisomerase II/histidine kinase"/>
    <property type="match status" value="1"/>
</dbReference>
<dbReference type="GO" id="GO:0000155">
    <property type="term" value="F:phosphorelay sensor kinase activity"/>
    <property type="evidence" value="ECO:0007669"/>
    <property type="project" value="InterPro"/>
</dbReference>
<evidence type="ECO:0000259" key="12">
    <source>
        <dbReference type="PROSITE" id="PS50112"/>
    </source>
</evidence>
<dbReference type="AlphaFoldDB" id="A0A1M7Y2E3"/>
<keyword evidence="4" id="KW-0808">Transferase</keyword>
<dbReference type="SUPFAM" id="SSF47384">
    <property type="entry name" value="Homodimeric domain of signal transducing histidine kinase"/>
    <property type="match status" value="1"/>
</dbReference>
<dbReference type="PROSITE" id="PS50110">
    <property type="entry name" value="RESPONSE_REGULATORY"/>
    <property type="match status" value="2"/>
</dbReference>
<keyword evidence="14" id="KW-1185">Reference proteome</keyword>
<dbReference type="GO" id="GO:0005524">
    <property type="term" value="F:ATP binding"/>
    <property type="evidence" value="ECO:0007669"/>
    <property type="project" value="UniProtKB-KW"/>
</dbReference>
<dbReference type="GO" id="GO:0006355">
    <property type="term" value="P:regulation of DNA-templated transcription"/>
    <property type="evidence" value="ECO:0007669"/>
    <property type="project" value="InterPro"/>
</dbReference>